<dbReference type="PANTHER" id="PTHR10098:SF108">
    <property type="entry name" value="TETRATRICOPEPTIDE REPEAT PROTEIN 28"/>
    <property type="match status" value="1"/>
</dbReference>
<feature type="repeat" description="TPR" evidence="1">
    <location>
        <begin position="279"/>
        <end position="312"/>
    </location>
</feature>
<proteinExistence type="inferred from homology"/>
<dbReference type="InterPro" id="IPR000092">
    <property type="entry name" value="Polyprenyl_synt"/>
</dbReference>
<evidence type="ECO:0000256" key="1">
    <source>
        <dbReference type="PROSITE-ProRule" id="PRU00339"/>
    </source>
</evidence>
<feature type="non-terminal residue" evidence="3">
    <location>
        <position position="388"/>
    </location>
</feature>
<sequence length="388" mass="42597">MHPVIAQRFPSALAAAESTGVVLADDLREVEHRLHATVSDEQDAFLGRSAIHLIEAGGKRLRPMMALLGGRFGPDPARAVDAAVIAELVHVGTLYHDDVMDEASVRHGVVTANTRWGNTVAVLLGDYLIARAAEISARMGRAATELQVRTLRRLVRGQMAMLHNYAHAYFTLGGYQKSVDYAAQALPLSQQIGDRRSEAEIVKWSGMASWLLGELDRSVEFLTRALTLYQQVGNTFGEMNAHVGLGIAYDDMGDWDRALYHDEAALTLSRSIGNKYGEALALQNFGMVYGQLGRFAEALTRHNRSLRLYQEVGTRFQESSAHYAIAVIHRDTGRYDEAITSAQRALTLARDTSDHRTEANALNTLGTTCTQLSRFAEAIAHHDLAAAQ</sequence>
<accession>A0ABW3M9R6</accession>
<evidence type="ECO:0000256" key="2">
    <source>
        <dbReference type="RuleBase" id="RU004466"/>
    </source>
</evidence>
<dbReference type="Gene3D" id="1.10.600.10">
    <property type="entry name" value="Farnesyl Diphosphate Synthase"/>
    <property type="match status" value="1"/>
</dbReference>
<evidence type="ECO:0000313" key="3">
    <source>
        <dbReference type="EMBL" id="MFD1047490.1"/>
    </source>
</evidence>
<dbReference type="Pfam" id="PF00348">
    <property type="entry name" value="polyprenyl_synt"/>
    <property type="match status" value="1"/>
</dbReference>
<dbReference type="Pfam" id="PF13424">
    <property type="entry name" value="TPR_12"/>
    <property type="match status" value="2"/>
</dbReference>
<name>A0ABW3M9R6_9PSEU</name>
<dbReference type="InterPro" id="IPR019734">
    <property type="entry name" value="TPR_rpt"/>
</dbReference>
<gene>
    <name evidence="3" type="ORF">ACFQ1S_19060</name>
</gene>
<reference evidence="4" key="1">
    <citation type="journal article" date="2019" name="Int. J. Syst. Evol. Microbiol.">
        <title>The Global Catalogue of Microorganisms (GCM) 10K type strain sequencing project: providing services to taxonomists for standard genome sequencing and annotation.</title>
        <authorList>
            <consortium name="The Broad Institute Genomics Platform"/>
            <consortium name="The Broad Institute Genome Sequencing Center for Infectious Disease"/>
            <person name="Wu L."/>
            <person name="Ma J."/>
        </authorList>
    </citation>
    <scope>NUCLEOTIDE SEQUENCE [LARGE SCALE GENOMIC DNA]</scope>
    <source>
        <strain evidence="4">JCM 31486</strain>
    </source>
</reference>
<dbReference type="SUPFAM" id="SSF48452">
    <property type="entry name" value="TPR-like"/>
    <property type="match status" value="2"/>
</dbReference>
<comment type="similarity">
    <text evidence="2">Belongs to the FPP/GGPP synthase family.</text>
</comment>
<dbReference type="EMBL" id="JBHTIS010001101">
    <property type="protein sequence ID" value="MFD1047490.1"/>
    <property type="molecule type" value="Genomic_DNA"/>
</dbReference>
<dbReference type="PROSITE" id="PS50005">
    <property type="entry name" value="TPR"/>
    <property type="match status" value="2"/>
</dbReference>
<feature type="repeat" description="TPR" evidence="1">
    <location>
        <begin position="319"/>
        <end position="352"/>
    </location>
</feature>
<dbReference type="InterPro" id="IPR011990">
    <property type="entry name" value="TPR-like_helical_dom_sf"/>
</dbReference>
<dbReference type="PANTHER" id="PTHR10098">
    <property type="entry name" value="RAPSYN-RELATED"/>
    <property type="match status" value="1"/>
</dbReference>
<keyword evidence="2" id="KW-0808">Transferase</keyword>
<dbReference type="SUPFAM" id="SSF48576">
    <property type="entry name" value="Terpenoid synthases"/>
    <property type="match status" value="1"/>
</dbReference>
<protein>
    <submittedName>
        <fullName evidence="3">Tetratricopeptide repeat protein</fullName>
    </submittedName>
</protein>
<keyword evidence="1" id="KW-0802">TPR repeat</keyword>
<dbReference type="Proteomes" id="UP001597045">
    <property type="component" value="Unassembled WGS sequence"/>
</dbReference>
<comment type="caution">
    <text evidence="3">The sequence shown here is derived from an EMBL/GenBank/DDBJ whole genome shotgun (WGS) entry which is preliminary data.</text>
</comment>
<dbReference type="InterPro" id="IPR008949">
    <property type="entry name" value="Isoprenoid_synthase_dom_sf"/>
</dbReference>
<dbReference type="Gene3D" id="1.25.40.10">
    <property type="entry name" value="Tetratricopeptide repeat domain"/>
    <property type="match status" value="2"/>
</dbReference>
<keyword evidence="4" id="KW-1185">Reference proteome</keyword>
<evidence type="ECO:0000313" key="4">
    <source>
        <dbReference type="Proteomes" id="UP001597045"/>
    </source>
</evidence>
<organism evidence="3 4">
    <name type="scientific">Kibdelosporangium lantanae</name>
    <dbReference type="NCBI Taxonomy" id="1497396"/>
    <lineage>
        <taxon>Bacteria</taxon>
        <taxon>Bacillati</taxon>
        <taxon>Actinomycetota</taxon>
        <taxon>Actinomycetes</taxon>
        <taxon>Pseudonocardiales</taxon>
        <taxon>Pseudonocardiaceae</taxon>
        <taxon>Kibdelosporangium</taxon>
    </lineage>
</organism>
<dbReference type="SMART" id="SM00028">
    <property type="entry name" value="TPR"/>
    <property type="match status" value="5"/>
</dbReference>